<name>A0A4Y2QGU4_ARAVE</name>
<keyword evidence="2" id="KW-1185">Reference proteome</keyword>
<organism evidence="1 2">
    <name type="scientific">Araneus ventricosus</name>
    <name type="common">Orbweaver spider</name>
    <name type="synonym">Epeira ventricosa</name>
    <dbReference type="NCBI Taxonomy" id="182803"/>
    <lineage>
        <taxon>Eukaryota</taxon>
        <taxon>Metazoa</taxon>
        <taxon>Ecdysozoa</taxon>
        <taxon>Arthropoda</taxon>
        <taxon>Chelicerata</taxon>
        <taxon>Arachnida</taxon>
        <taxon>Araneae</taxon>
        <taxon>Araneomorphae</taxon>
        <taxon>Entelegynae</taxon>
        <taxon>Araneoidea</taxon>
        <taxon>Araneidae</taxon>
        <taxon>Araneus</taxon>
    </lineage>
</organism>
<proteinExistence type="predicted"/>
<comment type="caution">
    <text evidence="1">The sequence shown here is derived from an EMBL/GenBank/DDBJ whole genome shotgun (WGS) entry which is preliminary data.</text>
</comment>
<evidence type="ECO:0000313" key="2">
    <source>
        <dbReference type="Proteomes" id="UP000499080"/>
    </source>
</evidence>
<reference evidence="1 2" key="1">
    <citation type="journal article" date="2019" name="Sci. Rep.">
        <title>Orb-weaving spider Araneus ventricosus genome elucidates the spidroin gene catalogue.</title>
        <authorList>
            <person name="Kono N."/>
            <person name="Nakamura H."/>
            <person name="Ohtoshi R."/>
            <person name="Moran D.A.P."/>
            <person name="Shinohara A."/>
            <person name="Yoshida Y."/>
            <person name="Fujiwara M."/>
            <person name="Mori M."/>
            <person name="Tomita M."/>
            <person name="Arakawa K."/>
        </authorList>
    </citation>
    <scope>NUCLEOTIDE SEQUENCE [LARGE SCALE GENOMIC DNA]</scope>
</reference>
<evidence type="ECO:0000313" key="1">
    <source>
        <dbReference type="EMBL" id="GBN62509.1"/>
    </source>
</evidence>
<dbReference type="AlphaFoldDB" id="A0A4Y2QGU4"/>
<dbReference type="Proteomes" id="UP000499080">
    <property type="component" value="Unassembled WGS sequence"/>
</dbReference>
<accession>A0A4Y2QGU4</accession>
<dbReference type="EMBL" id="BGPR01221036">
    <property type="protein sequence ID" value="GBN62509.1"/>
    <property type="molecule type" value="Genomic_DNA"/>
</dbReference>
<protein>
    <submittedName>
        <fullName evidence="1">Uncharacterized protein</fullName>
    </submittedName>
</protein>
<sequence length="89" mass="10219">MHFCHRSYNDVDHKPHLDPSRSCLRCYISSELENCYLFRKFFIRGKSHMVQDQGNTLIPEEPEYDVFIGNLTPGGICDPEPNSDGAPMT</sequence>
<gene>
    <name evidence="1" type="ORF">AVEN_165103_1</name>
</gene>